<evidence type="ECO:0000256" key="8">
    <source>
        <dbReference type="ARBA" id="ARBA00022777"/>
    </source>
</evidence>
<dbReference type="SMART" id="SM00904">
    <property type="entry name" value="Flavokinase"/>
    <property type="match status" value="1"/>
</dbReference>
<dbReference type="InterPro" id="IPR015865">
    <property type="entry name" value="Riboflavin_kinase_bac/euk"/>
</dbReference>
<proteinExistence type="inferred from homology"/>
<feature type="domain" description="Riboflavin kinase" evidence="15">
    <location>
        <begin position="185"/>
        <end position="311"/>
    </location>
</feature>
<evidence type="ECO:0000313" key="16">
    <source>
        <dbReference type="EMBL" id="MFC0524185.1"/>
    </source>
</evidence>
<dbReference type="Pfam" id="PF06574">
    <property type="entry name" value="FAD_syn"/>
    <property type="match status" value="1"/>
</dbReference>
<keyword evidence="3 14" id="KW-0285">Flavoprotein</keyword>
<dbReference type="CDD" id="cd02064">
    <property type="entry name" value="FAD_synthetase_N"/>
    <property type="match status" value="1"/>
</dbReference>
<keyword evidence="5 14" id="KW-0808">Transferase</keyword>
<evidence type="ECO:0000256" key="1">
    <source>
        <dbReference type="ARBA" id="ARBA00004726"/>
    </source>
</evidence>
<keyword evidence="17" id="KW-1185">Reference proteome</keyword>
<dbReference type="InterPro" id="IPR014729">
    <property type="entry name" value="Rossmann-like_a/b/a_fold"/>
</dbReference>
<keyword evidence="6 14" id="KW-0548">Nucleotidyltransferase</keyword>
<evidence type="ECO:0000259" key="15">
    <source>
        <dbReference type="SMART" id="SM00904"/>
    </source>
</evidence>
<dbReference type="InterPro" id="IPR004821">
    <property type="entry name" value="Cyt_trans-like"/>
</dbReference>
<dbReference type="InterPro" id="IPR015864">
    <property type="entry name" value="FAD_synthase"/>
</dbReference>
<keyword evidence="8 14" id="KW-0418">Kinase</keyword>
<keyword evidence="11" id="KW-0511">Multifunctional enzyme</keyword>
<dbReference type="Pfam" id="PF01687">
    <property type="entry name" value="Flavokinase"/>
    <property type="match status" value="1"/>
</dbReference>
<comment type="caution">
    <text evidence="16">The sequence shown here is derived from an EMBL/GenBank/DDBJ whole genome shotgun (WGS) entry which is preliminary data.</text>
</comment>
<evidence type="ECO:0000256" key="7">
    <source>
        <dbReference type="ARBA" id="ARBA00022741"/>
    </source>
</evidence>
<dbReference type="EC" id="2.7.7.2" evidence="14"/>
<accession>A0ABV6LP49</accession>
<comment type="catalytic activity">
    <reaction evidence="12 14">
        <text>riboflavin + ATP = FMN + ADP + H(+)</text>
        <dbReference type="Rhea" id="RHEA:14357"/>
        <dbReference type="ChEBI" id="CHEBI:15378"/>
        <dbReference type="ChEBI" id="CHEBI:30616"/>
        <dbReference type="ChEBI" id="CHEBI:57986"/>
        <dbReference type="ChEBI" id="CHEBI:58210"/>
        <dbReference type="ChEBI" id="CHEBI:456216"/>
        <dbReference type="EC" id="2.7.1.26"/>
    </reaction>
</comment>
<dbReference type="GO" id="GO:0008531">
    <property type="term" value="F:riboflavin kinase activity"/>
    <property type="evidence" value="ECO:0007669"/>
    <property type="project" value="UniProtKB-EC"/>
</dbReference>
<dbReference type="InterPro" id="IPR002606">
    <property type="entry name" value="Riboflavin_kinase_bac"/>
</dbReference>
<dbReference type="NCBIfam" id="NF004160">
    <property type="entry name" value="PRK05627.1-3"/>
    <property type="match status" value="1"/>
</dbReference>
<comment type="pathway">
    <text evidence="1 14">Cofactor biosynthesis; FAD biosynthesis; FAD from FMN: step 1/1.</text>
</comment>
<dbReference type="NCBIfam" id="TIGR00125">
    <property type="entry name" value="cyt_tran_rel"/>
    <property type="match status" value="1"/>
</dbReference>
<protein>
    <recommendedName>
        <fullName evidence="14">Riboflavin biosynthesis protein</fullName>
    </recommendedName>
    <domain>
        <recommendedName>
            <fullName evidence="14">Riboflavin kinase</fullName>
            <ecNumber evidence="14">2.7.1.26</ecNumber>
        </recommendedName>
        <alternativeName>
            <fullName evidence="14">Flavokinase</fullName>
        </alternativeName>
    </domain>
    <domain>
        <recommendedName>
            <fullName evidence="14">FMN adenylyltransferase</fullName>
            <ecNumber evidence="14">2.7.7.2</ecNumber>
        </recommendedName>
        <alternativeName>
            <fullName evidence="14">FAD pyrophosphorylase</fullName>
        </alternativeName>
        <alternativeName>
            <fullName evidence="14">FAD synthase</fullName>
        </alternativeName>
    </domain>
</protein>
<evidence type="ECO:0000256" key="4">
    <source>
        <dbReference type="ARBA" id="ARBA00022643"/>
    </source>
</evidence>
<organism evidence="16 17">
    <name type="scientific">Pontibacillus salicampi</name>
    <dbReference type="NCBI Taxonomy" id="1449801"/>
    <lineage>
        <taxon>Bacteria</taxon>
        <taxon>Bacillati</taxon>
        <taxon>Bacillota</taxon>
        <taxon>Bacilli</taxon>
        <taxon>Bacillales</taxon>
        <taxon>Bacillaceae</taxon>
        <taxon>Pontibacillus</taxon>
    </lineage>
</organism>
<comment type="pathway">
    <text evidence="2 14">Cofactor biosynthesis; FMN biosynthesis; FMN from riboflavin (ATP route): step 1/1.</text>
</comment>
<dbReference type="SUPFAM" id="SSF52374">
    <property type="entry name" value="Nucleotidylyl transferase"/>
    <property type="match status" value="1"/>
</dbReference>
<keyword evidence="10 14" id="KW-0067">ATP-binding</keyword>
<sequence length="313" mass="35625">MDIVSLQHPHHMAKDHYPESVVAIGYFDGVHKGHQQVIQTAVKEAQKQNRESAVMTFHPHPSVVLKKQEQHIEHITPLDKKLEVIESLGVDRVFLITFDDTLANLLPQQFVDYFFIGLNVKHVVAGFDFSYGKMGKGNMETLREHGQGVLSQTVVSKVTDESEKVSSSYIREQLQEGNVGFVASLLGRFYTVKGTVVIGDQRGRTIGYPTANIQRKAPYYLPKVGVYAVKVYSNGEAYYGMANVGYRPTFYDASEKPSIEVYLFDYNGDLYGEELEVEWHQFIREETKFNGVEQLVAQLRQDEQEIRDFFSSN</sequence>
<dbReference type="Gene3D" id="2.40.30.30">
    <property type="entry name" value="Riboflavin kinase-like"/>
    <property type="match status" value="1"/>
</dbReference>
<dbReference type="Proteomes" id="UP001589836">
    <property type="component" value="Unassembled WGS sequence"/>
</dbReference>
<evidence type="ECO:0000256" key="2">
    <source>
        <dbReference type="ARBA" id="ARBA00005201"/>
    </source>
</evidence>
<evidence type="ECO:0000256" key="5">
    <source>
        <dbReference type="ARBA" id="ARBA00022679"/>
    </source>
</evidence>
<comment type="catalytic activity">
    <reaction evidence="13 14">
        <text>FMN + ATP + H(+) = FAD + diphosphate</text>
        <dbReference type="Rhea" id="RHEA:17237"/>
        <dbReference type="ChEBI" id="CHEBI:15378"/>
        <dbReference type="ChEBI" id="CHEBI:30616"/>
        <dbReference type="ChEBI" id="CHEBI:33019"/>
        <dbReference type="ChEBI" id="CHEBI:57692"/>
        <dbReference type="ChEBI" id="CHEBI:58210"/>
        <dbReference type="EC" id="2.7.7.2"/>
    </reaction>
</comment>
<dbReference type="NCBIfam" id="TIGR00083">
    <property type="entry name" value="ribF"/>
    <property type="match status" value="1"/>
</dbReference>
<keyword evidence="9 14" id="KW-0274">FAD</keyword>
<evidence type="ECO:0000256" key="10">
    <source>
        <dbReference type="ARBA" id="ARBA00022840"/>
    </source>
</evidence>
<dbReference type="PANTHER" id="PTHR22749">
    <property type="entry name" value="RIBOFLAVIN KINASE/FMN ADENYLYLTRANSFERASE"/>
    <property type="match status" value="1"/>
</dbReference>
<dbReference type="RefSeq" id="WP_377347878.1">
    <property type="nucleotide sequence ID" value="NZ_JBHLTP010000009.1"/>
</dbReference>
<evidence type="ECO:0000256" key="6">
    <source>
        <dbReference type="ARBA" id="ARBA00022695"/>
    </source>
</evidence>
<keyword evidence="4 14" id="KW-0288">FMN</keyword>
<evidence type="ECO:0000256" key="12">
    <source>
        <dbReference type="ARBA" id="ARBA00047880"/>
    </source>
</evidence>
<name>A0ABV6LP49_9BACI</name>
<keyword evidence="7 14" id="KW-0547">Nucleotide-binding</keyword>
<gene>
    <name evidence="16" type="ORF">ACFFGV_11480</name>
</gene>
<comment type="similarity">
    <text evidence="14">Belongs to the ribF family.</text>
</comment>
<dbReference type="PANTHER" id="PTHR22749:SF6">
    <property type="entry name" value="RIBOFLAVIN KINASE"/>
    <property type="match status" value="1"/>
</dbReference>
<evidence type="ECO:0000256" key="11">
    <source>
        <dbReference type="ARBA" id="ARBA00023268"/>
    </source>
</evidence>
<dbReference type="NCBIfam" id="NF004162">
    <property type="entry name" value="PRK05627.1-5"/>
    <property type="match status" value="1"/>
</dbReference>
<dbReference type="EC" id="2.7.1.26" evidence="14"/>
<evidence type="ECO:0000256" key="14">
    <source>
        <dbReference type="PIRNR" id="PIRNR004491"/>
    </source>
</evidence>
<dbReference type="Gene3D" id="3.40.50.620">
    <property type="entry name" value="HUPs"/>
    <property type="match status" value="1"/>
</dbReference>
<dbReference type="GO" id="GO:0003919">
    <property type="term" value="F:FMN adenylyltransferase activity"/>
    <property type="evidence" value="ECO:0007669"/>
    <property type="project" value="UniProtKB-EC"/>
</dbReference>
<dbReference type="InterPro" id="IPR023468">
    <property type="entry name" value="Riboflavin_kinase"/>
</dbReference>
<evidence type="ECO:0000313" key="17">
    <source>
        <dbReference type="Proteomes" id="UP001589836"/>
    </source>
</evidence>
<dbReference type="InterPro" id="IPR023465">
    <property type="entry name" value="Riboflavin_kinase_dom_sf"/>
</dbReference>
<dbReference type="EMBL" id="JBHLTP010000009">
    <property type="protein sequence ID" value="MFC0524185.1"/>
    <property type="molecule type" value="Genomic_DNA"/>
</dbReference>
<evidence type="ECO:0000256" key="3">
    <source>
        <dbReference type="ARBA" id="ARBA00022630"/>
    </source>
</evidence>
<reference evidence="16 17" key="1">
    <citation type="submission" date="2024-09" db="EMBL/GenBank/DDBJ databases">
        <authorList>
            <person name="Sun Q."/>
            <person name="Mori K."/>
        </authorList>
    </citation>
    <scope>NUCLEOTIDE SEQUENCE [LARGE SCALE GENOMIC DNA]</scope>
    <source>
        <strain evidence="16 17">NCAIM B.02529</strain>
    </source>
</reference>
<evidence type="ECO:0000256" key="9">
    <source>
        <dbReference type="ARBA" id="ARBA00022827"/>
    </source>
</evidence>
<dbReference type="SUPFAM" id="SSF82114">
    <property type="entry name" value="Riboflavin kinase-like"/>
    <property type="match status" value="1"/>
</dbReference>
<evidence type="ECO:0000256" key="13">
    <source>
        <dbReference type="ARBA" id="ARBA00049494"/>
    </source>
</evidence>
<dbReference type="PIRSF" id="PIRSF004491">
    <property type="entry name" value="FAD_Synth"/>
    <property type="match status" value="1"/>
</dbReference>